<dbReference type="SUPFAM" id="SSF143011">
    <property type="entry name" value="RelE-like"/>
    <property type="match status" value="1"/>
</dbReference>
<organism evidence="2 3">
    <name type="scientific">Lactobacillus crispatus</name>
    <dbReference type="NCBI Taxonomy" id="47770"/>
    <lineage>
        <taxon>Bacteria</taxon>
        <taxon>Bacillati</taxon>
        <taxon>Bacillota</taxon>
        <taxon>Bacilli</taxon>
        <taxon>Lactobacillales</taxon>
        <taxon>Lactobacillaceae</taxon>
        <taxon>Lactobacillus</taxon>
    </lineage>
</organism>
<dbReference type="InterPro" id="IPR004386">
    <property type="entry name" value="Toxin_YafQ-like"/>
</dbReference>
<dbReference type="InterPro" id="IPR035093">
    <property type="entry name" value="RelE/ParE_toxin_dom_sf"/>
</dbReference>
<sequence>MSIDIWLTSTFVRELKRLKKAHYPIHLITKCLSFIINDNKEKRIQMKDHQLKGEWRKYREFHPARLSNKGGKELDQWIVVYSIERSKLKLILVTTGDHSIFNKTKPTKVIKNTKYLGKM</sequence>
<dbReference type="Pfam" id="PF15738">
    <property type="entry name" value="YafQ_toxin"/>
    <property type="match status" value="1"/>
</dbReference>
<dbReference type="NCBIfam" id="TIGR02385">
    <property type="entry name" value="RelE_StbE"/>
    <property type="match status" value="1"/>
</dbReference>
<gene>
    <name evidence="2" type="ORF">ABVC42_14755</name>
</gene>
<keyword evidence="3" id="KW-1185">Reference proteome</keyword>
<evidence type="ECO:0000313" key="2">
    <source>
        <dbReference type="EMBL" id="MES5151089.1"/>
    </source>
</evidence>
<comment type="caution">
    <text evidence="2">The sequence shown here is derived from an EMBL/GenBank/DDBJ whole genome shotgun (WGS) entry which is preliminary data.</text>
</comment>
<dbReference type="Proteomes" id="UP001434419">
    <property type="component" value="Unassembled WGS sequence"/>
</dbReference>
<proteinExistence type="predicted"/>
<reference evidence="2" key="1">
    <citation type="submission" date="2024-06" db="EMBL/GenBank/DDBJ databases">
        <title>Vaginal Lactobacillus fatty acid response mechanisms reveal a metabolite-targeted strategy for bacterial vaginosis treatment.</title>
        <authorList>
            <person name="Zhu M."/>
            <person name="Blainey P.C."/>
            <person name="Bloom S.M."/>
            <person name="Kwon D.S."/>
        </authorList>
    </citation>
    <scope>NUCLEOTIDE SEQUENCE</scope>
    <source>
        <strain evidence="2">194_F1_1</strain>
    </source>
</reference>
<dbReference type="Gene3D" id="3.30.2310.20">
    <property type="entry name" value="RelE-like"/>
    <property type="match status" value="1"/>
</dbReference>
<accession>A0ABV2BCX7</accession>
<evidence type="ECO:0000313" key="3">
    <source>
        <dbReference type="Proteomes" id="UP001434419"/>
    </source>
</evidence>
<keyword evidence="1" id="KW-1277">Toxin-antitoxin system</keyword>
<evidence type="ECO:0000256" key="1">
    <source>
        <dbReference type="ARBA" id="ARBA00022649"/>
    </source>
</evidence>
<protein>
    <submittedName>
        <fullName evidence="2">Type II toxin-antitoxin system mRNA interferase toxin, RelE/StbE family</fullName>
    </submittedName>
</protein>
<dbReference type="RefSeq" id="WP_133476388.1">
    <property type="nucleotide sequence ID" value="NZ_JBETVU010000013.1"/>
</dbReference>
<name>A0ABV2BCX7_9LACO</name>
<dbReference type="InterPro" id="IPR007712">
    <property type="entry name" value="RelE/ParE_toxin"/>
</dbReference>
<dbReference type="EMBL" id="JBETVU010000013">
    <property type="protein sequence ID" value="MES5151089.1"/>
    <property type="molecule type" value="Genomic_DNA"/>
</dbReference>